<gene>
    <name evidence="3" type="ORF">Din_001120</name>
</gene>
<feature type="region of interest" description="Disordered" evidence="1">
    <location>
        <begin position="1"/>
        <end position="30"/>
    </location>
</feature>
<sequence length="474" mass="54645">MDERNHSSSDHDEEERSHLSDEQPPTPPKRLSCETLDRISALPDFILLHTLSLLPMKEVVKTGTLSKRWQYLWTSVPNLNFSDPIFERHCIRSFVSFVDRTLTLCRQSKINKFTIHFGYEPRFAYNVNLWIRFATSCDVEELDINLFVMRDGIRLYTLPKHLFTSSSLTKLGFWFCNVAPAGAISWKSLKNLSIWNVKLSEDVIENILSGSPALEFLKLCNCWGFNLLDITSASVRKFVIKGYYDPMNEDDDSVLQISAPYLQSLNVDGGWYLKKFQLMNMSSLVDVNLSFHLEQYEENENILKELLQILCDVNELTIGTWCLQAMSKLELKGLPSPVSKWKCLKIVAPIFEWNLPGIENLLQSSPNLETLIIDGAGTDFEWEWTYGKRTFKCLQLHLKTLKINIYGFRGWAFGRELPFIQFLLENALVLEKMIVCMPLGPRGSQNLLEEAEKLLNFPRSSPNAVVMFRICRLT</sequence>
<dbReference type="InterPro" id="IPR055411">
    <property type="entry name" value="LRR_FXL15/At3g58940/PEG3-like"/>
</dbReference>
<name>A0A5B6YJ97_DAVIN</name>
<dbReference type="SUPFAM" id="SSF81383">
    <property type="entry name" value="F-box domain"/>
    <property type="match status" value="1"/>
</dbReference>
<dbReference type="PANTHER" id="PTHR31900">
    <property type="entry name" value="F-BOX/RNI SUPERFAMILY PROTEIN-RELATED"/>
    <property type="match status" value="1"/>
</dbReference>
<dbReference type="AlphaFoldDB" id="A0A5B6YJ97"/>
<dbReference type="InterPro" id="IPR050232">
    <property type="entry name" value="FBL13/AtMIF1-like"/>
</dbReference>
<protein>
    <recommendedName>
        <fullName evidence="2">F-box domain-containing protein</fullName>
    </recommendedName>
</protein>
<feature type="domain" description="F-box" evidence="2">
    <location>
        <begin position="36"/>
        <end position="89"/>
    </location>
</feature>
<dbReference type="InterPro" id="IPR032675">
    <property type="entry name" value="LRR_dom_sf"/>
</dbReference>
<dbReference type="Pfam" id="PF00646">
    <property type="entry name" value="F-box"/>
    <property type="match status" value="1"/>
</dbReference>
<dbReference type="Gene3D" id="3.80.10.10">
    <property type="entry name" value="Ribonuclease Inhibitor"/>
    <property type="match status" value="1"/>
</dbReference>
<reference evidence="3" key="1">
    <citation type="submission" date="2019-08" db="EMBL/GenBank/DDBJ databases">
        <title>Reference gene set and small RNA set construction with multiple tissues from Davidia involucrata Baill.</title>
        <authorList>
            <person name="Yang H."/>
            <person name="Zhou C."/>
            <person name="Li G."/>
            <person name="Wang J."/>
            <person name="Gao P."/>
            <person name="Wang M."/>
            <person name="Wang R."/>
            <person name="Zhao Y."/>
        </authorList>
    </citation>
    <scope>NUCLEOTIDE SEQUENCE</scope>
    <source>
        <tissue evidence="3">Mixed with DoveR01_LX</tissue>
    </source>
</reference>
<feature type="compositionally biased region" description="Basic and acidic residues" evidence="1">
    <location>
        <begin position="1"/>
        <end position="21"/>
    </location>
</feature>
<dbReference type="InterPro" id="IPR006566">
    <property type="entry name" value="FBD"/>
</dbReference>
<dbReference type="InterPro" id="IPR036047">
    <property type="entry name" value="F-box-like_dom_sf"/>
</dbReference>
<dbReference type="SUPFAM" id="SSF52047">
    <property type="entry name" value="RNI-like"/>
    <property type="match status" value="1"/>
</dbReference>
<evidence type="ECO:0000256" key="1">
    <source>
        <dbReference type="SAM" id="MobiDB-lite"/>
    </source>
</evidence>
<dbReference type="PANTHER" id="PTHR31900:SF32">
    <property type="entry name" value="F-BOX_RNI_FBD-LIKE DOMAIN PROTEIN"/>
    <property type="match status" value="1"/>
</dbReference>
<dbReference type="InterPro" id="IPR053781">
    <property type="entry name" value="F-box_AtFBL13-like"/>
</dbReference>
<dbReference type="Pfam" id="PF08387">
    <property type="entry name" value="FBD"/>
    <property type="match status" value="1"/>
</dbReference>
<accession>A0A5B6YJ97</accession>
<dbReference type="PROSITE" id="PS50181">
    <property type="entry name" value="FBOX"/>
    <property type="match status" value="1"/>
</dbReference>
<dbReference type="InterPro" id="IPR001810">
    <property type="entry name" value="F-box_dom"/>
</dbReference>
<dbReference type="EMBL" id="GHES01001120">
    <property type="protein sequence ID" value="MPA31679.1"/>
    <property type="molecule type" value="Transcribed_RNA"/>
</dbReference>
<dbReference type="CDD" id="cd22160">
    <property type="entry name" value="F-box_AtFBL13-like"/>
    <property type="match status" value="1"/>
</dbReference>
<evidence type="ECO:0000313" key="3">
    <source>
        <dbReference type="EMBL" id="MPA31679.1"/>
    </source>
</evidence>
<organism evidence="3">
    <name type="scientific">Davidia involucrata</name>
    <name type="common">Dove tree</name>
    <dbReference type="NCBI Taxonomy" id="16924"/>
    <lineage>
        <taxon>Eukaryota</taxon>
        <taxon>Viridiplantae</taxon>
        <taxon>Streptophyta</taxon>
        <taxon>Embryophyta</taxon>
        <taxon>Tracheophyta</taxon>
        <taxon>Spermatophyta</taxon>
        <taxon>Magnoliopsida</taxon>
        <taxon>eudicotyledons</taxon>
        <taxon>Gunneridae</taxon>
        <taxon>Pentapetalae</taxon>
        <taxon>asterids</taxon>
        <taxon>Cornales</taxon>
        <taxon>Nyssaceae</taxon>
        <taxon>Davidia</taxon>
    </lineage>
</organism>
<dbReference type="SMART" id="SM00579">
    <property type="entry name" value="FBD"/>
    <property type="match status" value="1"/>
</dbReference>
<proteinExistence type="predicted"/>
<dbReference type="Pfam" id="PF24758">
    <property type="entry name" value="LRR_At5g56370"/>
    <property type="match status" value="1"/>
</dbReference>
<dbReference type="Gene3D" id="1.20.1280.50">
    <property type="match status" value="1"/>
</dbReference>
<evidence type="ECO:0000259" key="2">
    <source>
        <dbReference type="PROSITE" id="PS50181"/>
    </source>
</evidence>